<gene>
    <name evidence="5" type="ORF">GI584_05800</name>
</gene>
<dbReference type="InterPro" id="IPR023772">
    <property type="entry name" value="DNA-bd_HTH_TetR-type_CS"/>
</dbReference>
<protein>
    <submittedName>
        <fullName evidence="5">TetR family transcriptional regulator</fullName>
    </submittedName>
</protein>
<keyword evidence="6" id="KW-1185">Reference proteome</keyword>
<dbReference type="InterPro" id="IPR009057">
    <property type="entry name" value="Homeodomain-like_sf"/>
</dbReference>
<name>A0A5Q2TH85_9BACI</name>
<feature type="DNA-binding region" description="H-T-H motif" evidence="3">
    <location>
        <begin position="36"/>
        <end position="55"/>
    </location>
</feature>
<organism evidence="5 6">
    <name type="scientific">Gracilibacillus salitolerans</name>
    <dbReference type="NCBI Taxonomy" id="2663022"/>
    <lineage>
        <taxon>Bacteria</taxon>
        <taxon>Bacillati</taxon>
        <taxon>Bacillota</taxon>
        <taxon>Bacilli</taxon>
        <taxon>Bacillales</taxon>
        <taxon>Bacillaceae</taxon>
        <taxon>Gracilibacillus</taxon>
    </lineage>
</organism>
<dbReference type="Pfam" id="PF00440">
    <property type="entry name" value="TetR_N"/>
    <property type="match status" value="1"/>
</dbReference>
<dbReference type="InterPro" id="IPR001647">
    <property type="entry name" value="HTH_TetR"/>
</dbReference>
<dbReference type="PROSITE" id="PS50977">
    <property type="entry name" value="HTH_TETR_2"/>
    <property type="match status" value="1"/>
</dbReference>
<dbReference type="Gene3D" id="1.10.357.10">
    <property type="entry name" value="Tetracycline Repressor, domain 2"/>
    <property type="match status" value="1"/>
</dbReference>
<evidence type="ECO:0000256" key="3">
    <source>
        <dbReference type="PROSITE-ProRule" id="PRU00335"/>
    </source>
</evidence>
<dbReference type="SUPFAM" id="SSF46689">
    <property type="entry name" value="Homeodomain-like"/>
    <property type="match status" value="1"/>
</dbReference>
<evidence type="ECO:0000259" key="4">
    <source>
        <dbReference type="PROSITE" id="PS50977"/>
    </source>
</evidence>
<dbReference type="GO" id="GO:0003677">
    <property type="term" value="F:DNA binding"/>
    <property type="evidence" value="ECO:0007669"/>
    <property type="project" value="UniProtKB-UniRule"/>
</dbReference>
<dbReference type="InterPro" id="IPR050624">
    <property type="entry name" value="HTH-type_Tx_Regulator"/>
</dbReference>
<evidence type="ECO:0000256" key="1">
    <source>
        <dbReference type="ARBA" id="ARBA00022491"/>
    </source>
</evidence>
<evidence type="ECO:0000313" key="6">
    <source>
        <dbReference type="Proteomes" id="UP000339690"/>
    </source>
</evidence>
<evidence type="ECO:0000313" key="5">
    <source>
        <dbReference type="EMBL" id="QGH33557.1"/>
    </source>
</evidence>
<accession>A0A5Q2TH85</accession>
<keyword evidence="2 3" id="KW-0238">DNA-binding</keyword>
<dbReference type="PRINTS" id="PR00455">
    <property type="entry name" value="HTHTETR"/>
</dbReference>
<reference evidence="5 6" key="1">
    <citation type="submission" date="2019-11" db="EMBL/GenBank/DDBJ databases">
        <title>Gracilibacillus salitolerans sp. nov., a moderate halophile isolated from a saline soil in northwest China.</title>
        <authorList>
            <person name="Gan L."/>
        </authorList>
    </citation>
    <scope>NUCLEOTIDE SEQUENCE [LARGE SCALE GENOMIC DNA]</scope>
    <source>
        <strain evidence="5 6">SCU50</strain>
    </source>
</reference>
<dbReference type="EMBL" id="CP045915">
    <property type="protein sequence ID" value="QGH33557.1"/>
    <property type="molecule type" value="Genomic_DNA"/>
</dbReference>
<dbReference type="Proteomes" id="UP000339690">
    <property type="component" value="Chromosome"/>
</dbReference>
<dbReference type="PANTHER" id="PTHR43479">
    <property type="entry name" value="ACREF/ENVCD OPERON REPRESSOR-RELATED"/>
    <property type="match status" value="1"/>
</dbReference>
<proteinExistence type="predicted"/>
<dbReference type="RefSeq" id="WP_153790580.1">
    <property type="nucleotide sequence ID" value="NZ_CP045915.1"/>
</dbReference>
<dbReference type="PROSITE" id="PS01081">
    <property type="entry name" value="HTH_TETR_1"/>
    <property type="match status" value="1"/>
</dbReference>
<dbReference type="KEGG" id="grc:GI584_05800"/>
<feature type="domain" description="HTH tetR-type" evidence="4">
    <location>
        <begin position="13"/>
        <end position="73"/>
    </location>
</feature>
<evidence type="ECO:0000256" key="2">
    <source>
        <dbReference type="ARBA" id="ARBA00023125"/>
    </source>
</evidence>
<sequence>MPRTHEENKRIRQIAKENIRHKAMDLFIKQGYHATSISDIAKEAGISKGLLYNYFKGKEDLLATIVEERIGKLIEVMEGALSLGTPSDQLKYIVNHAIDNVYTNPSVHRFFLHLQTQPEADEELIKYSKRIVEENARQFELQCEMFETLGIESPRKRSLYFSSTLQGVMLMISTYPQTFPVEEIKTQIIQKFCQSSSNER</sequence>
<dbReference type="AlphaFoldDB" id="A0A5Q2TH85"/>
<dbReference type="PANTHER" id="PTHR43479:SF11">
    <property type="entry name" value="ACREF_ENVCD OPERON REPRESSOR-RELATED"/>
    <property type="match status" value="1"/>
</dbReference>
<keyword evidence="1" id="KW-0678">Repressor</keyword>